<comment type="caution">
    <text evidence="1">The sequence shown here is derived from an EMBL/GenBank/DDBJ whole genome shotgun (WGS) entry which is preliminary data.</text>
</comment>
<gene>
    <name evidence="1" type="ORF">ENS31_02920</name>
</gene>
<organism evidence="1">
    <name type="scientific">Ignavibacterium album</name>
    <dbReference type="NCBI Taxonomy" id="591197"/>
    <lineage>
        <taxon>Bacteria</taxon>
        <taxon>Pseudomonadati</taxon>
        <taxon>Ignavibacteriota</taxon>
        <taxon>Ignavibacteria</taxon>
        <taxon>Ignavibacteriales</taxon>
        <taxon>Ignavibacteriaceae</taxon>
        <taxon>Ignavibacterium</taxon>
    </lineage>
</organism>
<accession>A0A7V3E673</accession>
<evidence type="ECO:0000313" key="1">
    <source>
        <dbReference type="EMBL" id="HFI90466.1"/>
    </source>
</evidence>
<name>A0A7V3E673_9BACT</name>
<dbReference type="AlphaFoldDB" id="A0A7V3E673"/>
<reference evidence="1" key="1">
    <citation type="journal article" date="2020" name="mSystems">
        <title>Genome- and Community-Level Interaction Insights into Carbon Utilization and Element Cycling Functions of Hydrothermarchaeota in Hydrothermal Sediment.</title>
        <authorList>
            <person name="Zhou Z."/>
            <person name="Liu Y."/>
            <person name="Xu W."/>
            <person name="Pan J."/>
            <person name="Luo Z.H."/>
            <person name="Li M."/>
        </authorList>
    </citation>
    <scope>NUCLEOTIDE SEQUENCE [LARGE SCALE GENOMIC DNA]</scope>
    <source>
        <strain evidence="1">SpSt-479</strain>
    </source>
</reference>
<sequence>MLKTNYLVRVKSLNQILNTLDNDGCLDGLPFMPEMVEYCGKTYRISLKVEKTCVDNPTMYMAEFINNDVYFLEDLRCSGLYHDGCQRACRIFWKESWLEPVSENEKKSSSDNLTPNNELIRKKLKTKQTEEIYYCQSTQLRSATITLRTKEKILKLITDVRIGTYNLIDAIKLLLFPIYRKIIRKIKDQHPRGILIKTPEETLNLQPGEIVEVRSFDEIVATLDRHGKNKGLAFEPDMKIFCGNQFKIRNRLDKMILERSGKMIDVKNSVILEGVTCECYFAFGGCPRKEFQYWREIWLKRVS</sequence>
<protein>
    <submittedName>
        <fullName evidence="1">Uncharacterized protein</fullName>
    </submittedName>
</protein>
<dbReference type="EMBL" id="DSUJ01000008">
    <property type="protein sequence ID" value="HFI90466.1"/>
    <property type="molecule type" value="Genomic_DNA"/>
</dbReference>
<proteinExistence type="predicted"/>